<name>A0A1H1QK79_9ACTN</name>
<evidence type="ECO:0000313" key="3">
    <source>
        <dbReference type="EMBL" id="SDS23901.1"/>
    </source>
</evidence>
<dbReference type="RefSeq" id="WP_091727755.1">
    <property type="nucleotide sequence ID" value="NZ_LT629757.1"/>
</dbReference>
<accession>A0A1H1QK79</accession>
<dbReference type="EMBL" id="LT629757">
    <property type="protein sequence ID" value="SDS23901.1"/>
    <property type="molecule type" value="Genomic_DNA"/>
</dbReference>
<evidence type="ECO:0000313" key="4">
    <source>
        <dbReference type="Proteomes" id="UP000198859"/>
    </source>
</evidence>
<feature type="transmembrane region" description="Helical" evidence="2">
    <location>
        <begin position="37"/>
        <end position="59"/>
    </location>
</feature>
<dbReference type="Pfam" id="PF20447">
    <property type="entry name" value="DUF6704"/>
    <property type="match status" value="1"/>
</dbReference>
<keyword evidence="4" id="KW-1185">Reference proteome</keyword>
<dbReference type="NCBIfam" id="NF041681">
    <property type="entry name" value="HGxxPAAW"/>
    <property type="match status" value="1"/>
</dbReference>
<keyword evidence="2" id="KW-1133">Transmembrane helix</keyword>
<feature type="region of interest" description="Disordered" evidence="1">
    <location>
        <begin position="58"/>
        <end position="82"/>
    </location>
</feature>
<keyword evidence="2" id="KW-0472">Membrane</keyword>
<protein>
    <submittedName>
        <fullName evidence="3">Uncharacterized protein</fullName>
    </submittedName>
</protein>
<dbReference type="OrthoDB" id="3872677at2"/>
<reference evidence="4" key="1">
    <citation type="submission" date="2016-10" db="EMBL/GenBank/DDBJ databases">
        <authorList>
            <person name="Varghese N."/>
            <person name="Submissions S."/>
        </authorList>
    </citation>
    <scope>NUCLEOTIDE SEQUENCE [LARGE SCALE GENOMIC DNA]</scope>
    <source>
        <strain evidence="4">DSM 22127</strain>
    </source>
</reference>
<organism evidence="3 4">
    <name type="scientific">Nocardioides scoriae</name>
    <dbReference type="NCBI Taxonomy" id="642780"/>
    <lineage>
        <taxon>Bacteria</taxon>
        <taxon>Bacillati</taxon>
        <taxon>Actinomycetota</taxon>
        <taxon>Actinomycetes</taxon>
        <taxon>Propionibacteriales</taxon>
        <taxon>Nocardioidaceae</taxon>
        <taxon>Nocardioides</taxon>
    </lineage>
</organism>
<evidence type="ECO:0000256" key="2">
    <source>
        <dbReference type="SAM" id="Phobius"/>
    </source>
</evidence>
<dbReference type="Proteomes" id="UP000198859">
    <property type="component" value="Chromosome I"/>
</dbReference>
<dbReference type="AlphaFoldDB" id="A0A1H1QK79"/>
<feature type="compositionally biased region" description="Basic and acidic residues" evidence="1">
    <location>
        <begin position="61"/>
        <end position="82"/>
    </location>
</feature>
<feature type="transmembrane region" description="Helical" evidence="2">
    <location>
        <begin position="12"/>
        <end position="31"/>
    </location>
</feature>
<evidence type="ECO:0000256" key="1">
    <source>
        <dbReference type="SAM" id="MobiDB-lite"/>
    </source>
</evidence>
<dbReference type="STRING" id="642780.SAMN04488570_1440"/>
<sequence>MSDNHGNTPAAWSAVVVGLAAFVVGGIGLMIGSMLTFWIGVALAPIALVVGAVMSKLGFGGRDHSKERAEARGREHGEEPAR</sequence>
<gene>
    <name evidence="3" type="ORF">SAMN04488570_1440</name>
</gene>
<keyword evidence="2" id="KW-0812">Transmembrane</keyword>
<dbReference type="InterPro" id="IPR046550">
    <property type="entry name" value="DUF6704"/>
</dbReference>
<proteinExistence type="predicted"/>